<comment type="caution">
    <text evidence="1">The sequence shown here is derived from an EMBL/GenBank/DDBJ whole genome shotgun (WGS) entry which is preliminary data.</text>
</comment>
<organism evidence="1 2">
    <name type="scientific">Schizophyllum amplum</name>
    <dbReference type="NCBI Taxonomy" id="97359"/>
    <lineage>
        <taxon>Eukaryota</taxon>
        <taxon>Fungi</taxon>
        <taxon>Dikarya</taxon>
        <taxon>Basidiomycota</taxon>
        <taxon>Agaricomycotina</taxon>
        <taxon>Agaricomycetes</taxon>
        <taxon>Agaricomycetidae</taxon>
        <taxon>Agaricales</taxon>
        <taxon>Schizophyllaceae</taxon>
        <taxon>Schizophyllum</taxon>
    </lineage>
</organism>
<gene>
    <name evidence="1" type="ORF">BD626DRAFT_231602</name>
</gene>
<name>A0A550BW80_9AGAR</name>
<keyword evidence="2" id="KW-1185">Reference proteome</keyword>
<protein>
    <submittedName>
        <fullName evidence="1">Uncharacterized protein</fullName>
    </submittedName>
</protein>
<evidence type="ECO:0000313" key="1">
    <source>
        <dbReference type="EMBL" id="TRM56785.1"/>
    </source>
</evidence>
<dbReference type="Proteomes" id="UP000320762">
    <property type="component" value="Unassembled WGS sequence"/>
</dbReference>
<reference evidence="1 2" key="1">
    <citation type="journal article" date="2019" name="New Phytol.">
        <title>Comparative genomics reveals unique wood-decay strategies and fruiting body development in the Schizophyllaceae.</title>
        <authorList>
            <person name="Almasi E."/>
            <person name="Sahu N."/>
            <person name="Krizsan K."/>
            <person name="Balint B."/>
            <person name="Kovacs G.M."/>
            <person name="Kiss B."/>
            <person name="Cseklye J."/>
            <person name="Drula E."/>
            <person name="Henrissat B."/>
            <person name="Nagy I."/>
            <person name="Chovatia M."/>
            <person name="Adam C."/>
            <person name="LaButti K."/>
            <person name="Lipzen A."/>
            <person name="Riley R."/>
            <person name="Grigoriev I.V."/>
            <person name="Nagy L.G."/>
        </authorList>
    </citation>
    <scope>NUCLEOTIDE SEQUENCE [LARGE SCALE GENOMIC DNA]</scope>
    <source>
        <strain evidence="1 2">NL-1724</strain>
    </source>
</reference>
<proteinExistence type="predicted"/>
<dbReference type="EMBL" id="VDMD01000059">
    <property type="protein sequence ID" value="TRM56785.1"/>
    <property type="molecule type" value="Genomic_DNA"/>
</dbReference>
<sequence length="163" mass="18723">MIIILARQYLREQTFAHLHVYRTLDGVAPGIAAPARARRVQLRDRLPLDADIASVVSYLRGVFIKRDPGAIYGAIRNGIAVYLRLSPPSFIAVTQLRQNQCVKKCSRVLSPRYFVMQFKQALCLRFIQQRVARKIVRNLPASIVAQREVKKHVSISKRTRWSR</sequence>
<accession>A0A550BW80</accession>
<evidence type="ECO:0000313" key="2">
    <source>
        <dbReference type="Proteomes" id="UP000320762"/>
    </source>
</evidence>
<dbReference type="AlphaFoldDB" id="A0A550BW80"/>